<keyword evidence="2" id="KW-1185">Reference proteome</keyword>
<name>A0AAP2W8S1_9EURY</name>
<reference evidence="1 2" key="1">
    <citation type="submission" date="2017-11" db="EMBL/GenBank/DDBJ databases">
        <title>Isolation and Characterization of Family Methanocellaceae Species from Potential Methane Hydrate Area Offshore Southwestern Taiwan.</title>
        <authorList>
            <person name="Zhang W.-L."/>
            <person name="Chen W.-C."/>
            <person name="Lai M.-C."/>
            <person name="Chen S.-C."/>
        </authorList>
    </citation>
    <scope>NUCLEOTIDE SEQUENCE [LARGE SCALE GENOMIC DNA]</scope>
    <source>
        <strain evidence="1 2">CWC-04</strain>
    </source>
</reference>
<proteinExistence type="predicted"/>
<organism evidence="1 2">
    <name type="scientific">Methanooceanicella nereidis</name>
    <dbReference type="NCBI Taxonomy" id="2052831"/>
    <lineage>
        <taxon>Archaea</taxon>
        <taxon>Methanobacteriati</taxon>
        <taxon>Methanobacteriota</taxon>
        <taxon>Stenosarchaea group</taxon>
        <taxon>Methanomicrobia</taxon>
        <taxon>Methanocellales</taxon>
        <taxon>Methanocellaceae</taxon>
        <taxon>Methanooceanicella</taxon>
    </lineage>
</organism>
<comment type="caution">
    <text evidence="1">The sequence shown here is derived from an EMBL/GenBank/DDBJ whole genome shotgun (WGS) entry which is preliminary data.</text>
</comment>
<dbReference type="RefSeq" id="WP_230743304.1">
    <property type="nucleotide sequence ID" value="NZ_PGCK01000017.1"/>
</dbReference>
<accession>A0AAP2W8S1</accession>
<evidence type="ECO:0000313" key="1">
    <source>
        <dbReference type="EMBL" id="MCD1296306.1"/>
    </source>
</evidence>
<dbReference type="Proteomes" id="UP001320159">
    <property type="component" value="Unassembled WGS sequence"/>
</dbReference>
<evidence type="ECO:0000313" key="2">
    <source>
        <dbReference type="Proteomes" id="UP001320159"/>
    </source>
</evidence>
<dbReference type="EMBL" id="PGCK01000017">
    <property type="protein sequence ID" value="MCD1296306.1"/>
    <property type="molecule type" value="Genomic_DNA"/>
</dbReference>
<sequence length="73" mass="8313">MSDFAEEIFSLLGNPNDSLRLSSLVDSFELKGDGGEVPEIIVNVKKDTPPLDVKWIEDTLSDYDMFYKFIIVR</sequence>
<dbReference type="AlphaFoldDB" id="A0AAP2W8S1"/>
<protein>
    <submittedName>
        <fullName evidence="1">Uncharacterized protein</fullName>
    </submittedName>
</protein>
<gene>
    <name evidence="1" type="ORF">CUJ83_14985</name>
</gene>